<protein>
    <submittedName>
        <fullName evidence="1">Uncharacterized protein</fullName>
    </submittedName>
</protein>
<name>A0A9P7YUK4_9HELO</name>
<proteinExistence type="predicted"/>
<dbReference type="Proteomes" id="UP000887226">
    <property type="component" value="Unassembled WGS sequence"/>
</dbReference>
<keyword evidence="2" id="KW-1185">Reference proteome</keyword>
<reference evidence="1" key="1">
    <citation type="journal article" date="2021" name="IMA Fungus">
        <title>Genomic characterization of three marine fungi, including Emericellopsis atlantica sp. nov. with signatures of a generalist lifestyle and marine biomass degradation.</title>
        <authorList>
            <person name="Hagestad O.C."/>
            <person name="Hou L."/>
            <person name="Andersen J.H."/>
            <person name="Hansen E.H."/>
            <person name="Altermark B."/>
            <person name="Li C."/>
            <person name="Kuhnert E."/>
            <person name="Cox R.J."/>
            <person name="Crous P.W."/>
            <person name="Spatafora J.W."/>
            <person name="Lail K."/>
            <person name="Amirebrahimi M."/>
            <person name="Lipzen A."/>
            <person name="Pangilinan J."/>
            <person name="Andreopoulos W."/>
            <person name="Hayes R.D."/>
            <person name="Ng V."/>
            <person name="Grigoriev I.V."/>
            <person name="Jackson S.A."/>
            <person name="Sutton T.D.S."/>
            <person name="Dobson A.D.W."/>
            <person name="Rama T."/>
        </authorList>
    </citation>
    <scope>NUCLEOTIDE SEQUENCE</scope>
    <source>
        <strain evidence="1">TRa3180A</strain>
    </source>
</reference>
<dbReference type="EMBL" id="MU254598">
    <property type="protein sequence ID" value="KAG9240084.1"/>
    <property type="molecule type" value="Genomic_DNA"/>
</dbReference>
<dbReference type="InterPro" id="IPR029062">
    <property type="entry name" value="Class_I_gatase-like"/>
</dbReference>
<accession>A0A9P7YUK4</accession>
<dbReference type="OrthoDB" id="543156at2759"/>
<dbReference type="Gene3D" id="3.40.50.880">
    <property type="match status" value="1"/>
</dbReference>
<gene>
    <name evidence="1" type="ORF">BJ878DRAFT_321453</name>
</gene>
<organism evidence="1 2">
    <name type="scientific">Calycina marina</name>
    <dbReference type="NCBI Taxonomy" id="1763456"/>
    <lineage>
        <taxon>Eukaryota</taxon>
        <taxon>Fungi</taxon>
        <taxon>Dikarya</taxon>
        <taxon>Ascomycota</taxon>
        <taxon>Pezizomycotina</taxon>
        <taxon>Leotiomycetes</taxon>
        <taxon>Helotiales</taxon>
        <taxon>Pezizellaceae</taxon>
        <taxon>Calycina</taxon>
    </lineage>
</organism>
<dbReference type="AlphaFoldDB" id="A0A9P7YUK4"/>
<evidence type="ECO:0000313" key="2">
    <source>
        <dbReference type="Proteomes" id="UP000887226"/>
    </source>
</evidence>
<comment type="caution">
    <text evidence="1">The sequence shown here is derived from an EMBL/GenBank/DDBJ whole genome shotgun (WGS) entry which is preliminary data.</text>
</comment>
<evidence type="ECO:0000313" key="1">
    <source>
        <dbReference type="EMBL" id="KAG9240084.1"/>
    </source>
</evidence>
<sequence length="55" mass="6288">MGFPKIFWDEHRQWVKDNNPCTTSGAFAVGDMMAHWVLKNYDEIVARLGFAASDL</sequence>